<organism evidence="3 4">
    <name type="scientific">Candidatus Litorirhabdus singularis</name>
    <dbReference type="NCBI Taxonomy" id="2518993"/>
    <lineage>
        <taxon>Bacteria</taxon>
        <taxon>Pseudomonadati</taxon>
        <taxon>Pseudomonadota</taxon>
        <taxon>Gammaproteobacteria</taxon>
        <taxon>Cellvibrionales</taxon>
        <taxon>Halieaceae</taxon>
        <taxon>Candidatus Litorirhabdus</taxon>
    </lineage>
</organism>
<evidence type="ECO:0000313" key="4">
    <source>
        <dbReference type="Proteomes" id="UP001143362"/>
    </source>
</evidence>
<dbReference type="PANTHER" id="PTHR43244">
    <property type="match status" value="1"/>
</dbReference>
<dbReference type="CDD" id="cd01097">
    <property type="entry name" value="Tetrahydromethanopterin_reductase"/>
    <property type="match status" value="1"/>
</dbReference>
<dbReference type="Gene3D" id="3.20.20.30">
    <property type="entry name" value="Luciferase-like domain"/>
    <property type="match status" value="1"/>
</dbReference>
<protein>
    <submittedName>
        <fullName evidence="3">LLM class flavin-dependent oxidoreductase</fullName>
    </submittedName>
</protein>
<dbReference type="InterPro" id="IPR036661">
    <property type="entry name" value="Luciferase-like_sf"/>
</dbReference>
<gene>
    <name evidence="3" type="ORF">EYC98_04685</name>
</gene>
<keyword evidence="4" id="KW-1185">Reference proteome</keyword>
<evidence type="ECO:0000259" key="2">
    <source>
        <dbReference type="Pfam" id="PF00296"/>
    </source>
</evidence>
<dbReference type="InterPro" id="IPR050564">
    <property type="entry name" value="F420-G6PD/mer"/>
</dbReference>
<dbReference type="SUPFAM" id="SSF51679">
    <property type="entry name" value="Bacterial luciferase-like"/>
    <property type="match status" value="1"/>
</dbReference>
<name>A0ABT3TEE6_9GAMM</name>
<evidence type="ECO:0000256" key="1">
    <source>
        <dbReference type="ARBA" id="ARBA00023002"/>
    </source>
</evidence>
<evidence type="ECO:0000313" key="3">
    <source>
        <dbReference type="EMBL" id="MCX2980161.1"/>
    </source>
</evidence>
<comment type="caution">
    <text evidence="3">The sequence shown here is derived from an EMBL/GenBank/DDBJ whole genome shotgun (WGS) entry which is preliminary data.</text>
</comment>
<reference evidence="3" key="1">
    <citation type="submission" date="2019-02" db="EMBL/GenBank/DDBJ databases">
        <authorList>
            <person name="Li S.-H."/>
        </authorList>
    </citation>
    <scope>NUCLEOTIDE SEQUENCE</scope>
    <source>
        <strain evidence="3">IMCC14734</strain>
    </source>
</reference>
<accession>A0ABT3TEE6</accession>
<dbReference type="InterPro" id="IPR011251">
    <property type="entry name" value="Luciferase-like_dom"/>
</dbReference>
<dbReference type="Proteomes" id="UP001143362">
    <property type="component" value="Unassembled WGS sequence"/>
</dbReference>
<dbReference type="Pfam" id="PF00296">
    <property type="entry name" value="Bac_luciferase"/>
    <property type="match status" value="1"/>
</dbReference>
<dbReference type="PANTHER" id="PTHR43244:SF1">
    <property type="entry name" value="5,10-METHYLENETETRAHYDROMETHANOPTERIN REDUCTASE"/>
    <property type="match status" value="1"/>
</dbReference>
<dbReference type="RefSeq" id="WP_279244140.1">
    <property type="nucleotide sequence ID" value="NZ_SHNN01000001.1"/>
</dbReference>
<proteinExistence type="predicted"/>
<keyword evidence="1" id="KW-0560">Oxidoreductase</keyword>
<dbReference type="EMBL" id="SHNN01000001">
    <property type="protein sequence ID" value="MCX2980161.1"/>
    <property type="molecule type" value="Genomic_DNA"/>
</dbReference>
<sequence length="339" mass="36266">MTAKRLPIGLNLGLWDRMTSWDDAVEIARLADELGYHSVSIPESFGRDGFTLCDRLLAATENIHVCLGLANVFSRSPAVLAQTAATLDELSGGRFILGLGSSTPNLVEGWHGLQFSQPLQRTRETIEICHRIWDQDRSPYEGEIFKVEGVKLSFEPVRKRIPIWHGALLEKSLRLCGEKSDGWIPNLLPVEGLAAGAEAIDQAASGVGRDSSEVSIVGGMQLLVGEDTNALLQMLKFGVAVYYGPATSPYAKAASGLGYADDVATVQAAYAEGGSKAAIAATSDRLAQSVAIVGPIEDCRNRVTELLDGAADVINVTMPGPNRAACEPIMEGIIPDHLR</sequence>
<feature type="domain" description="Luciferase-like" evidence="2">
    <location>
        <begin position="20"/>
        <end position="306"/>
    </location>
</feature>